<name>A0A1H8AC84_STIAU</name>
<reference evidence="3" key="1">
    <citation type="submission" date="2016-10" db="EMBL/GenBank/DDBJ databases">
        <authorList>
            <person name="Varghese N."/>
            <person name="Submissions S."/>
        </authorList>
    </citation>
    <scope>NUCLEOTIDE SEQUENCE [LARGE SCALE GENOMIC DNA]</scope>
    <source>
        <strain evidence="3">DSM 17044</strain>
    </source>
</reference>
<evidence type="ECO:0000259" key="1">
    <source>
        <dbReference type="Pfam" id="PF04480"/>
    </source>
</evidence>
<dbReference type="RefSeq" id="WP_075009935.1">
    <property type="nucleotide sequence ID" value="NZ_FOAP01000021.1"/>
</dbReference>
<protein>
    <recommendedName>
        <fullName evidence="1">DUF559 domain-containing protein</fullName>
    </recommendedName>
</protein>
<dbReference type="SUPFAM" id="SSF52980">
    <property type="entry name" value="Restriction endonuclease-like"/>
    <property type="match status" value="1"/>
</dbReference>
<dbReference type="InterPro" id="IPR007569">
    <property type="entry name" value="DUF559"/>
</dbReference>
<dbReference type="AlphaFoldDB" id="A0A1H8AC84"/>
<organism evidence="2 3">
    <name type="scientific">Stigmatella aurantiaca</name>
    <dbReference type="NCBI Taxonomy" id="41"/>
    <lineage>
        <taxon>Bacteria</taxon>
        <taxon>Pseudomonadati</taxon>
        <taxon>Myxococcota</taxon>
        <taxon>Myxococcia</taxon>
        <taxon>Myxococcales</taxon>
        <taxon>Cystobacterineae</taxon>
        <taxon>Archangiaceae</taxon>
        <taxon>Stigmatella</taxon>
    </lineage>
</organism>
<dbReference type="InterPro" id="IPR011335">
    <property type="entry name" value="Restrct_endonuc-II-like"/>
</dbReference>
<evidence type="ECO:0000313" key="3">
    <source>
        <dbReference type="Proteomes" id="UP000182719"/>
    </source>
</evidence>
<gene>
    <name evidence="2" type="ORF">SAMN05444354_1217</name>
</gene>
<feature type="domain" description="DUF559" evidence="1">
    <location>
        <begin position="341"/>
        <end position="406"/>
    </location>
</feature>
<sequence length="427" mass="45990">MPPAPSAPPSDTAVLSALDRHQHRREQAIPTLTVLAGPPGTALSLWHRWLEARGLGLCVSRASHEAGAVRDWGAFLAQHRNLETDAAEVLGAAGGLRRGELAAQLQGKTPHERGLLLQELFPAVPHPDAAAACRCLLQPAAASRPQEPWEALLEACERNPLRAFAALHALVPLGEAPALLLAGTGPTWLAQAARTVARMCDTVPTLAAALSVEGEAVDAYLHGGESQGRALVREGRLTLPAVSTEGVKQRVEALGVQDTEALTGALAQLAADGAPDEVLSLYGGAAREREAATVQPSAEDRARSAAERFLSALLESLPATRGLFELNQRTGFRLHDRPVEVDLLCRRLRLAIEIDGYYHFQTPEAYRRDRRKDLALQRHGYWVLRFLADDVVARLEEIRDTVLEVVSLRHNAVGRVPADGEDAHGAD</sequence>
<dbReference type="EMBL" id="FOAP01000021">
    <property type="protein sequence ID" value="SEM68201.1"/>
    <property type="molecule type" value="Genomic_DNA"/>
</dbReference>
<dbReference type="Pfam" id="PF04480">
    <property type="entry name" value="DUF559"/>
    <property type="match status" value="1"/>
</dbReference>
<dbReference type="OrthoDB" id="570739at2"/>
<keyword evidence="3" id="KW-1185">Reference proteome</keyword>
<proteinExistence type="predicted"/>
<dbReference type="Proteomes" id="UP000182719">
    <property type="component" value="Unassembled WGS sequence"/>
</dbReference>
<accession>A0A1H8AC84</accession>
<dbReference type="Gene3D" id="3.40.960.10">
    <property type="entry name" value="VSR Endonuclease"/>
    <property type="match status" value="1"/>
</dbReference>
<evidence type="ECO:0000313" key="2">
    <source>
        <dbReference type="EMBL" id="SEM68201.1"/>
    </source>
</evidence>